<dbReference type="InterPro" id="IPR011711">
    <property type="entry name" value="GntR_C"/>
</dbReference>
<feature type="domain" description="HTH gntR-type" evidence="4">
    <location>
        <begin position="11"/>
        <end position="78"/>
    </location>
</feature>
<evidence type="ECO:0000313" key="5">
    <source>
        <dbReference type="EMBL" id="SFG25085.1"/>
    </source>
</evidence>
<organism evidence="5 6">
    <name type="scientific">Corynebacterium spheniscorum</name>
    <dbReference type="NCBI Taxonomy" id="185761"/>
    <lineage>
        <taxon>Bacteria</taxon>
        <taxon>Bacillati</taxon>
        <taxon>Actinomycetota</taxon>
        <taxon>Actinomycetes</taxon>
        <taxon>Mycobacteriales</taxon>
        <taxon>Corynebacteriaceae</taxon>
        <taxon>Corynebacterium</taxon>
    </lineage>
</organism>
<protein>
    <submittedName>
        <fullName evidence="5">DNA-binding transcriptional regulator, FadR family</fullName>
    </submittedName>
</protein>
<dbReference type="Pfam" id="PF00392">
    <property type="entry name" value="GntR"/>
    <property type="match status" value="1"/>
</dbReference>
<dbReference type="InterPro" id="IPR000524">
    <property type="entry name" value="Tscrpt_reg_HTH_GntR"/>
</dbReference>
<accession>A0A1I2Q9D3</accession>
<dbReference type="InterPro" id="IPR008920">
    <property type="entry name" value="TF_FadR/GntR_C"/>
</dbReference>
<dbReference type="Gene3D" id="1.20.120.530">
    <property type="entry name" value="GntR ligand-binding domain-like"/>
    <property type="match status" value="1"/>
</dbReference>
<dbReference type="PANTHER" id="PTHR43537">
    <property type="entry name" value="TRANSCRIPTIONAL REGULATOR, GNTR FAMILY"/>
    <property type="match status" value="1"/>
</dbReference>
<dbReference type="SMART" id="SM00895">
    <property type="entry name" value="FCD"/>
    <property type="match status" value="1"/>
</dbReference>
<dbReference type="InterPro" id="IPR036388">
    <property type="entry name" value="WH-like_DNA-bd_sf"/>
</dbReference>
<dbReference type="Proteomes" id="UP000199065">
    <property type="component" value="Unassembled WGS sequence"/>
</dbReference>
<proteinExistence type="predicted"/>
<keyword evidence="6" id="KW-1185">Reference proteome</keyword>
<keyword evidence="1" id="KW-0805">Transcription regulation</keyword>
<dbReference type="SMART" id="SM00345">
    <property type="entry name" value="HTH_GNTR"/>
    <property type="match status" value="1"/>
</dbReference>
<dbReference type="RefSeq" id="WP_092283848.1">
    <property type="nucleotide sequence ID" value="NZ_FOPJ01000002.1"/>
</dbReference>
<dbReference type="GO" id="GO:0003677">
    <property type="term" value="F:DNA binding"/>
    <property type="evidence" value="ECO:0007669"/>
    <property type="project" value="UniProtKB-KW"/>
</dbReference>
<evidence type="ECO:0000256" key="2">
    <source>
        <dbReference type="ARBA" id="ARBA00023125"/>
    </source>
</evidence>
<dbReference type="Gene3D" id="1.10.10.10">
    <property type="entry name" value="Winged helix-like DNA-binding domain superfamily/Winged helix DNA-binding domain"/>
    <property type="match status" value="1"/>
</dbReference>
<name>A0A1I2Q9D3_9CORY</name>
<reference evidence="5 6" key="1">
    <citation type="submission" date="2016-10" db="EMBL/GenBank/DDBJ databases">
        <authorList>
            <person name="de Groot N.N."/>
        </authorList>
    </citation>
    <scope>NUCLEOTIDE SEQUENCE [LARGE SCALE GENOMIC DNA]</scope>
    <source>
        <strain>J11</strain>
        <strain evidence="6">PG 39</strain>
    </source>
</reference>
<evidence type="ECO:0000256" key="3">
    <source>
        <dbReference type="ARBA" id="ARBA00023163"/>
    </source>
</evidence>
<gene>
    <name evidence="5" type="ORF">SAMN05660282_00351</name>
</gene>
<evidence type="ECO:0000259" key="4">
    <source>
        <dbReference type="PROSITE" id="PS50949"/>
    </source>
</evidence>
<dbReference type="OrthoDB" id="4164516at2"/>
<dbReference type="PANTHER" id="PTHR43537:SF44">
    <property type="entry name" value="GNTR FAMILY REGULATORY PROTEIN"/>
    <property type="match status" value="1"/>
</dbReference>
<dbReference type="EMBL" id="FOPJ01000002">
    <property type="protein sequence ID" value="SFG25085.1"/>
    <property type="molecule type" value="Genomic_DNA"/>
</dbReference>
<dbReference type="AlphaFoldDB" id="A0A1I2Q9D3"/>
<dbReference type="PROSITE" id="PS50949">
    <property type="entry name" value="HTH_GNTR"/>
    <property type="match status" value="1"/>
</dbReference>
<sequence length="245" mass="27797">MPAISRRTSAATKLDIVLHELGSDIINGKLRVGSVMTLQSIGERFNISRTVAREVMRALEQLGLVASSRRVGITVLDRSHWSVYSDLVIRWRLESETERIPQLQTLAEMRMAIEPQAARFTAVRANREQKDELLAAADKIITIGGVWNFRSDLFIEANYNFHHMLMCFSGNELFRALAPSLLSGVEARIRYGLMMPSLNEELLMVHRQLAEAVFHGNGPAAENHCQYILHHTTITAQYPRLPERY</sequence>
<dbReference type="InterPro" id="IPR036390">
    <property type="entry name" value="WH_DNA-bd_sf"/>
</dbReference>
<keyword evidence="3" id="KW-0804">Transcription</keyword>
<dbReference type="Pfam" id="PF07729">
    <property type="entry name" value="FCD"/>
    <property type="match status" value="1"/>
</dbReference>
<keyword evidence="2 5" id="KW-0238">DNA-binding</keyword>
<evidence type="ECO:0000313" key="6">
    <source>
        <dbReference type="Proteomes" id="UP000199065"/>
    </source>
</evidence>
<dbReference type="SUPFAM" id="SSF46785">
    <property type="entry name" value="Winged helix' DNA-binding domain"/>
    <property type="match status" value="1"/>
</dbReference>
<evidence type="ECO:0000256" key="1">
    <source>
        <dbReference type="ARBA" id="ARBA00023015"/>
    </source>
</evidence>
<dbReference type="STRING" id="185761.SAMN05660282_00351"/>
<dbReference type="SUPFAM" id="SSF48008">
    <property type="entry name" value="GntR ligand-binding domain-like"/>
    <property type="match status" value="1"/>
</dbReference>
<dbReference type="GO" id="GO:0003700">
    <property type="term" value="F:DNA-binding transcription factor activity"/>
    <property type="evidence" value="ECO:0007669"/>
    <property type="project" value="InterPro"/>
</dbReference>